<dbReference type="InterPro" id="IPR052377">
    <property type="entry name" value="Mitochondrial_ECH-domain"/>
</dbReference>
<sequence>MVQAASTFNIFIVLTNVASPCYRKKISLQVALDMLSTVTRILSRHSLGLPSLHLRRCLTTSGDPLTICTQENGIRRITLNNPKTRNALSLALMESFKENLMKDVKDHDLRVIVISGNGPVFCAGHDLKELLSKKTRSDHAHIFRMCSDIMELIQDIPVPVICEVGALATAAGCQLVASCDVAIASDQAKFCTPGVNIGLFCSTPAVALARSVPRKLALEMLFAGEIISADRALAHGLVSRVVKHEDLQNEVTKMAETIIRSSRSVLALGKSTFYRQVVKDRHSAYQDASNIMVENLSLHDGREGISAFLEKRKAEWDHSLD</sequence>
<evidence type="ECO:0000256" key="4">
    <source>
        <dbReference type="ARBA" id="ARBA00023098"/>
    </source>
</evidence>
<evidence type="ECO:0000313" key="8">
    <source>
        <dbReference type="EMBL" id="CAK8683232.1"/>
    </source>
</evidence>
<dbReference type="Gene3D" id="3.90.226.10">
    <property type="entry name" value="2-enoyl-CoA Hydratase, Chain A, domain 1"/>
    <property type="match status" value="1"/>
</dbReference>
<dbReference type="NCBIfam" id="NF006008">
    <property type="entry name" value="PRK08139.1"/>
    <property type="match status" value="1"/>
</dbReference>
<organism evidence="8 9">
    <name type="scientific">Clavelina lepadiformis</name>
    <name type="common">Light-bulb sea squirt</name>
    <name type="synonym">Ascidia lepadiformis</name>
    <dbReference type="NCBI Taxonomy" id="159417"/>
    <lineage>
        <taxon>Eukaryota</taxon>
        <taxon>Metazoa</taxon>
        <taxon>Chordata</taxon>
        <taxon>Tunicata</taxon>
        <taxon>Ascidiacea</taxon>
        <taxon>Aplousobranchia</taxon>
        <taxon>Clavelinidae</taxon>
        <taxon>Clavelina</taxon>
    </lineage>
</organism>
<protein>
    <recommendedName>
        <fullName evidence="7">Enoyl-CoA hydratase domain-containing protein 3, mitochondrial</fullName>
    </recommendedName>
</protein>
<evidence type="ECO:0000313" key="9">
    <source>
        <dbReference type="Proteomes" id="UP001642483"/>
    </source>
</evidence>
<dbReference type="Proteomes" id="UP001642483">
    <property type="component" value="Unassembled WGS sequence"/>
</dbReference>
<accession>A0ABP0FWY1</accession>
<keyword evidence="9" id="KW-1185">Reference proteome</keyword>
<name>A0ABP0FWY1_CLALP</name>
<dbReference type="EMBL" id="CAWYQH010000097">
    <property type="protein sequence ID" value="CAK8683232.1"/>
    <property type="molecule type" value="Genomic_DNA"/>
</dbReference>
<gene>
    <name evidence="8" type="ORF">CVLEPA_LOCUS14326</name>
</gene>
<dbReference type="CDD" id="cd06558">
    <property type="entry name" value="crotonase-like"/>
    <property type="match status" value="1"/>
</dbReference>
<proteinExistence type="predicted"/>
<evidence type="ECO:0000256" key="6">
    <source>
        <dbReference type="ARBA" id="ARBA00037410"/>
    </source>
</evidence>
<dbReference type="PANTHER" id="PTHR43602">
    <property type="match status" value="1"/>
</dbReference>
<reference evidence="8 9" key="1">
    <citation type="submission" date="2024-02" db="EMBL/GenBank/DDBJ databases">
        <authorList>
            <person name="Daric V."/>
            <person name="Darras S."/>
        </authorList>
    </citation>
    <scope>NUCLEOTIDE SEQUENCE [LARGE SCALE GENOMIC DNA]</scope>
</reference>
<dbReference type="SUPFAM" id="SSF52096">
    <property type="entry name" value="ClpP/crotonase"/>
    <property type="match status" value="1"/>
</dbReference>
<comment type="subcellular location">
    <subcellularLocation>
        <location evidence="1">Mitochondrion</location>
    </subcellularLocation>
</comment>
<keyword evidence="5" id="KW-0496">Mitochondrion</keyword>
<evidence type="ECO:0000256" key="7">
    <source>
        <dbReference type="ARBA" id="ARBA00040545"/>
    </source>
</evidence>
<dbReference type="InterPro" id="IPR029045">
    <property type="entry name" value="ClpP/crotonase-like_dom_sf"/>
</dbReference>
<keyword evidence="3" id="KW-0809">Transit peptide</keyword>
<dbReference type="InterPro" id="IPR001753">
    <property type="entry name" value="Enoyl-CoA_hydra/iso"/>
</dbReference>
<comment type="caution">
    <text evidence="8">The sequence shown here is derived from an EMBL/GenBank/DDBJ whole genome shotgun (WGS) entry which is preliminary data.</text>
</comment>
<evidence type="ECO:0000256" key="3">
    <source>
        <dbReference type="ARBA" id="ARBA00022946"/>
    </source>
</evidence>
<keyword evidence="2" id="KW-0276">Fatty acid metabolism</keyword>
<evidence type="ECO:0000256" key="1">
    <source>
        <dbReference type="ARBA" id="ARBA00004173"/>
    </source>
</evidence>
<keyword evidence="4" id="KW-0443">Lipid metabolism</keyword>
<comment type="function">
    <text evidence="6">May play a role in fatty acid biosynthesis and insulin sensitivity.</text>
</comment>
<dbReference type="Pfam" id="PF00378">
    <property type="entry name" value="ECH_1"/>
    <property type="match status" value="1"/>
</dbReference>
<evidence type="ECO:0000256" key="2">
    <source>
        <dbReference type="ARBA" id="ARBA00022832"/>
    </source>
</evidence>
<evidence type="ECO:0000256" key="5">
    <source>
        <dbReference type="ARBA" id="ARBA00023128"/>
    </source>
</evidence>
<dbReference type="PANTHER" id="PTHR43602:SF1">
    <property type="entry name" value="ENOYL-COA HYDRATASE DOMAIN-CONTAINING PROTEIN 3, MITOCHONDRIAL"/>
    <property type="match status" value="1"/>
</dbReference>
<dbReference type="InterPro" id="IPR014748">
    <property type="entry name" value="Enoyl-CoA_hydra_C"/>
</dbReference>
<dbReference type="Gene3D" id="1.10.12.10">
    <property type="entry name" value="Lyase 2-enoyl-coa Hydratase, Chain A, domain 2"/>
    <property type="match status" value="1"/>
</dbReference>